<dbReference type="EMBL" id="CP048029">
    <property type="protein sequence ID" value="QIK38988.1"/>
    <property type="molecule type" value="Genomic_DNA"/>
</dbReference>
<dbReference type="Pfam" id="PF02092">
    <property type="entry name" value="tRNA_synt_2f"/>
    <property type="match status" value="1"/>
</dbReference>
<protein>
    <recommendedName>
        <fullName evidence="11">Glycine--tRNA ligase beta subunit</fullName>
        <ecNumber evidence="11">6.1.1.14</ecNumber>
    </recommendedName>
    <alternativeName>
        <fullName evidence="11">Glycyl-tRNA synthetase beta subunit</fullName>
        <shortName evidence="11">GlyRS</shortName>
    </alternativeName>
</protein>
<evidence type="ECO:0000256" key="1">
    <source>
        <dbReference type="ARBA" id="ARBA00004496"/>
    </source>
</evidence>
<comment type="subunit">
    <text evidence="3 11">Tetramer of two alpha and two beta subunits.</text>
</comment>
<keyword evidence="6 11" id="KW-0547">Nucleotide-binding</keyword>
<proteinExistence type="inferred from homology"/>
<comment type="catalytic activity">
    <reaction evidence="10 11">
        <text>tRNA(Gly) + glycine + ATP = glycyl-tRNA(Gly) + AMP + diphosphate</text>
        <dbReference type="Rhea" id="RHEA:16013"/>
        <dbReference type="Rhea" id="RHEA-COMP:9664"/>
        <dbReference type="Rhea" id="RHEA-COMP:9683"/>
        <dbReference type="ChEBI" id="CHEBI:30616"/>
        <dbReference type="ChEBI" id="CHEBI:33019"/>
        <dbReference type="ChEBI" id="CHEBI:57305"/>
        <dbReference type="ChEBI" id="CHEBI:78442"/>
        <dbReference type="ChEBI" id="CHEBI:78522"/>
        <dbReference type="ChEBI" id="CHEBI:456215"/>
        <dbReference type="EC" id="6.1.1.14"/>
    </reaction>
</comment>
<evidence type="ECO:0000256" key="2">
    <source>
        <dbReference type="ARBA" id="ARBA00008226"/>
    </source>
</evidence>
<dbReference type="InterPro" id="IPR006194">
    <property type="entry name" value="Gly-tRNA-synth_heterodimer"/>
</dbReference>
<keyword evidence="5 11" id="KW-0436">Ligase</keyword>
<dbReference type="AlphaFoldDB" id="A0A6G7VGL6"/>
<organism evidence="13 14">
    <name type="scientific">Caldichromatium japonicum</name>
    <dbReference type="NCBI Taxonomy" id="2699430"/>
    <lineage>
        <taxon>Bacteria</taxon>
        <taxon>Pseudomonadati</taxon>
        <taxon>Pseudomonadota</taxon>
        <taxon>Gammaproteobacteria</taxon>
        <taxon>Chromatiales</taxon>
        <taxon>Chromatiaceae</taxon>
        <taxon>Caldichromatium</taxon>
    </lineage>
</organism>
<keyword evidence="7 11" id="KW-0067">ATP-binding</keyword>
<evidence type="ECO:0000256" key="7">
    <source>
        <dbReference type="ARBA" id="ARBA00022840"/>
    </source>
</evidence>
<evidence type="ECO:0000256" key="9">
    <source>
        <dbReference type="ARBA" id="ARBA00023146"/>
    </source>
</evidence>
<dbReference type="PANTHER" id="PTHR30075">
    <property type="entry name" value="GLYCYL-TRNA SYNTHETASE"/>
    <property type="match status" value="1"/>
</dbReference>
<name>A0A6G7VGL6_9GAMM</name>
<keyword evidence="14" id="KW-1185">Reference proteome</keyword>
<comment type="similarity">
    <text evidence="2 11">Belongs to the class-II aminoacyl-tRNA synthetase family.</text>
</comment>
<dbReference type="Proteomes" id="UP000502699">
    <property type="component" value="Chromosome"/>
</dbReference>
<dbReference type="Pfam" id="PF05746">
    <property type="entry name" value="DALR_1"/>
    <property type="match status" value="1"/>
</dbReference>
<evidence type="ECO:0000256" key="6">
    <source>
        <dbReference type="ARBA" id="ARBA00022741"/>
    </source>
</evidence>
<evidence type="ECO:0000313" key="14">
    <source>
        <dbReference type="Proteomes" id="UP000502699"/>
    </source>
</evidence>
<evidence type="ECO:0000256" key="5">
    <source>
        <dbReference type="ARBA" id="ARBA00022598"/>
    </source>
</evidence>
<evidence type="ECO:0000256" key="4">
    <source>
        <dbReference type="ARBA" id="ARBA00022490"/>
    </source>
</evidence>
<dbReference type="InterPro" id="IPR008909">
    <property type="entry name" value="DALR_anticod-bd"/>
</dbReference>
<dbReference type="SUPFAM" id="SSF109604">
    <property type="entry name" value="HD-domain/PDEase-like"/>
    <property type="match status" value="1"/>
</dbReference>
<dbReference type="HAMAP" id="MF_00255">
    <property type="entry name" value="Gly_tRNA_synth_beta"/>
    <property type="match status" value="1"/>
</dbReference>
<evidence type="ECO:0000313" key="13">
    <source>
        <dbReference type="EMBL" id="QIK38988.1"/>
    </source>
</evidence>
<accession>A0A6G7VGL6</accession>
<dbReference type="GO" id="GO:0004820">
    <property type="term" value="F:glycine-tRNA ligase activity"/>
    <property type="evidence" value="ECO:0007669"/>
    <property type="project" value="UniProtKB-UniRule"/>
</dbReference>
<keyword evidence="9 11" id="KW-0030">Aminoacyl-tRNA synthetase</keyword>
<dbReference type="GO" id="GO:0004814">
    <property type="term" value="F:arginine-tRNA ligase activity"/>
    <property type="evidence" value="ECO:0007669"/>
    <property type="project" value="InterPro"/>
</dbReference>
<feature type="domain" description="DALR anticodon binding" evidence="12">
    <location>
        <begin position="585"/>
        <end position="690"/>
    </location>
</feature>
<dbReference type="SMART" id="SM00836">
    <property type="entry name" value="DALR_1"/>
    <property type="match status" value="1"/>
</dbReference>
<evidence type="ECO:0000259" key="12">
    <source>
        <dbReference type="SMART" id="SM00836"/>
    </source>
</evidence>
<dbReference type="GO" id="GO:0006426">
    <property type="term" value="P:glycyl-tRNA aminoacylation"/>
    <property type="evidence" value="ECO:0007669"/>
    <property type="project" value="UniProtKB-UniRule"/>
</dbReference>
<dbReference type="NCBIfam" id="TIGR00211">
    <property type="entry name" value="glyS"/>
    <property type="match status" value="1"/>
</dbReference>
<evidence type="ECO:0000256" key="3">
    <source>
        <dbReference type="ARBA" id="ARBA00011209"/>
    </source>
</evidence>
<evidence type="ECO:0000256" key="11">
    <source>
        <dbReference type="HAMAP-Rule" id="MF_00255"/>
    </source>
</evidence>
<dbReference type="PRINTS" id="PR01045">
    <property type="entry name" value="TRNASYNTHGB"/>
</dbReference>
<comment type="subcellular location">
    <subcellularLocation>
        <location evidence="1 11">Cytoplasm</location>
    </subcellularLocation>
</comment>
<dbReference type="RefSeq" id="WP_166272188.1">
    <property type="nucleotide sequence ID" value="NZ_CP048029.1"/>
</dbReference>
<dbReference type="KEGG" id="cjap:GWK36_14405"/>
<dbReference type="EC" id="6.1.1.14" evidence="11"/>
<dbReference type="Gene3D" id="1.10.730.10">
    <property type="entry name" value="Isoleucyl-tRNA Synthetase, Domain 1"/>
    <property type="match status" value="1"/>
</dbReference>
<dbReference type="InterPro" id="IPR015944">
    <property type="entry name" value="Gly-tRNA-synth_bsu"/>
</dbReference>
<evidence type="ECO:0000256" key="10">
    <source>
        <dbReference type="ARBA" id="ARBA00047937"/>
    </source>
</evidence>
<evidence type="ECO:0000256" key="8">
    <source>
        <dbReference type="ARBA" id="ARBA00022917"/>
    </source>
</evidence>
<keyword evidence="4 11" id="KW-0963">Cytoplasm</keyword>
<dbReference type="PROSITE" id="PS50861">
    <property type="entry name" value="AA_TRNA_LIGASE_II_GLYAB"/>
    <property type="match status" value="1"/>
</dbReference>
<dbReference type="GO" id="GO:0005829">
    <property type="term" value="C:cytosol"/>
    <property type="evidence" value="ECO:0007669"/>
    <property type="project" value="TreeGrafter"/>
</dbReference>
<sequence>MATADLLVEIGTEELPPRALLGLSNAFADALSAQLAEQGLSFAEIEPFAAPRRLALLVRQLATRQPNQESVRRGPAVKAAFDTEGRPTQALLGFARSCGVEIEALAREETPKGAWFVYRQYVPGRPTAELIPALVETALAELPIPKRMRWGDGDASFVRPVHWVCLMLGPEPIPGQVLGIAAEPKTYGHRFHHPEPISLNEAAEYPERLRREGSVEPSFAKRRAWIREQVEALAVGERLRARIDPELLDEVTALVEWPQAILCRFDERFLELPPEVLIATMQHHQRYFPLEDPQGCLQARFIAIANLQSRNPDQIRQGNERVIRPRFADAAFFWAQDLKQPLASFAPCLESAVFQDRLGTQAERCRRLARLGRRLAPAVGVDPALAERSALLSKCDLVSAMVYEFPELQGIMGRYYAERSGEDPCVSAAIEEHYRPRFAGDALPKGPCGLALALADRLDTLVGIFGIGLRPTGTKDPYGLRRAAIAVLRILIETPLDLDLWALIDGAAEGFPPGLLAEDTRTAVLEYLLERLRGLYAERGVAADTVDAVLAVGATNPWDLDRRVLAVTQFRRLPAADALSQANKRIRNILAKADPQDSDKAEPDLDLFVETAEQRLAERVQSLKSQIAPLVAARDYVAVLETLAELHEDVDAFFDEVLVMAESLELRRNRLRLLKGLADLFLEVADISRLQ</sequence>
<dbReference type="GO" id="GO:0005524">
    <property type="term" value="F:ATP binding"/>
    <property type="evidence" value="ECO:0007669"/>
    <property type="project" value="UniProtKB-UniRule"/>
</dbReference>
<dbReference type="PANTHER" id="PTHR30075:SF2">
    <property type="entry name" value="GLYCINE--TRNA LIGASE, CHLOROPLASTIC_MITOCHONDRIAL 2"/>
    <property type="match status" value="1"/>
</dbReference>
<gene>
    <name evidence="11" type="primary">glyS</name>
    <name evidence="13" type="ORF">GWK36_14405</name>
</gene>
<keyword evidence="8 11" id="KW-0648">Protein biosynthesis</keyword>
<reference evidence="14" key="1">
    <citation type="submission" date="2020-01" db="EMBL/GenBank/DDBJ databases">
        <title>Caldichromatium gen. nov., sp. nov., a thermophilic purple sulfur bacterium member of the family Chromatiaceae isolated from Nakabusa hot spring, Japan.</title>
        <authorList>
            <person name="Saini M.K."/>
            <person name="Hanada S."/>
            <person name="Tank M."/>
        </authorList>
    </citation>
    <scope>NUCLEOTIDE SEQUENCE [LARGE SCALE GENOMIC DNA]</scope>
    <source>
        <strain evidence="14">No.7</strain>
    </source>
</reference>
<dbReference type="GO" id="GO:0006420">
    <property type="term" value="P:arginyl-tRNA aminoacylation"/>
    <property type="evidence" value="ECO:0007669"/>
    <property type="project" value="InterPro"/>
</dbReference>